<dbReference type="OrthoDB" id="9785745at2"/>
<evidence type="ECO:0000313" key="6">
    <source>
        <dbReference type="EMBL" id="RQW72327.1"/>
    </source>
</evidence>
<dbReference type="InterPro" id="IPR036390">
    <property type="entry name" value="WH_DNA-bd_sf"/>
</dbReference>
<evidence type="ECO:0000256" key="4">
    <source>
        <dbReference type="ARBA" id="ARBA00023163"/>
    </source>
</evidence>
<dbReference type="Proteomes" id="UP000274033">
    <property type="component" value="Unassembled WGS sequence"/>
</dbReference>
<dbReference type="FunFam" id="1.10.10.10:FF:000001">
    <property type="entry name" value="LysR family transcriptional regulator"/>
    <property type="match status" value="1"/>
</dbReference>
<dbReference type="SUPFAM" id="SSF46785">
    <property type="entry name" value="Winged helix' DNA-binding domain"/>
    <property type="match status" value="1"/>
</dbReference>
<reference evidence="6 7" key="1">
    <citation type="journal article" date="2013" name="J. Microbiol.">
        <title>Lysinibacillus chungkukjangi sp. nov., isolated from Chungkukjang, Korean fermented soybean food.</title>
        <authorList>
            <person name="Kim S.J."/>
            <person name="Jang Y.H."/>
            <person name="Hamada M."/>
            <person name="Ahn J.H."/>
            <person name="Weon H.Y."/>
            <person name="Suzuki K."/>
            <person name="Whang K.S."/>
            <person name="Kwon S.W."/>
        </authorList>
    </citation>
    <scope>NUCLEOTIDE SEQUENCE [LARGE SCALE GENOMIC DNA]</scope>
    <source>
        <strain evidence="6 7">MCCC 1A12701</strain>
    </source>
</reference>
<gene>
    <name evidence="6" type="ORF">EBB45_18420</name>
</gene>
<dbReference type="PANTHER" id="PTHR30126:SF39">
    <property type="entry name" value="HTH-TYPE TRANSCRIPTIONAL REGULATOR CYSL"/>
    <property type="match status" value="1"/>
</dbReference>
<evidence type="ECO:0000256" key="3">
    <source>
        <dbReference type="ARBA" id="ARBA00023125"/>
    </source>
</evidence>
<comment type="similarity">
    <text evidence="1">Belongs to the LysR transcriptional regulatory family.</text>
</comment>
<keyword evidence="3" id="KW-0238">DNA-binding</keyword>
<organism evidence="6 7">
    <name type="scientific">Lysinibacillus composti</name>
    <dbReference type="NCBI Taxonomy" id="720633"/>
    <lineage>
        <taxon>Bacteria</taxon>
        <taxon>Bacillati</taxon>
        <taxon>Bacillota</taxon>
        <taxon>Bacilli</taxon>
        <taxon>Bacillales</taxon>
        <taxon>Bacillaceae</taxon>
        <taxon>Lysinibacillus</taxon>
    </lineage>
</organism>
<dbReference type="Pfam" id="PF00126">
    <property type="entry name" value="HTH_1"/>
    <property type="match status" value="1"/>
</dbReference>
<sequence length="308" mass="35130">MDHKLEIFVTTAEQKSFTRAAQLLHITPSAVSLSIKNLEKKLETTLFDRNNKYVQLTTAGQLVYTQAKEILLKYDQIKYLLAELEPSTNTSLSIGAAYTFGEYFLPSIIYAFSKRYPSIIPEITIQNSKAIVEQIHNQELDIAFIVQSEVGDLDTEIFPFYEDDLVMITRPDHPILKSNKVDRTMLEAETWIIREVGSGTREMTDRFFSQLGISPKRIMSFGSSQTIKESVALGLGISYLSESIVKSEIHAGTLGAINLMDFENKNSFHYIINRSQIHSKPVMIFKEFLNTYTFSERTTISLKKRVKE</sequence>
<dbReference type="InterPro" id="IPR005119">
    <property type="entry name" value="LysR_subst-bd"/>
</dbReference>
<dbReference type="SUPFAM" id="SSF53850">
    <property type="entry name" value="Periplasmic binding protein-like II"/>
    <property type="match status" value="1"/>
</dbReference>
<dbReference type="EMBL" id="RRCT01000028">
    <property type="protein sequence ID" value="RQW72327.1"/>
    <property type="molecule type" value="Genomic_DNA"/>
</dbReference>
<evidence type="ECO:0000256" key="1">
    <source>
        <dbReference type="ARBA" id="ARBA00009437"/>
    </source>
</evidence>
<dbReference type="Gene3D" id="3.40.190.290">
    <property type="match status" value="1"/>
</dbReference>
<dbReference type="PANTHER" id="PTHR30126">
    <property type="entry name" value="HTH-TYPE TRANSCRIPTIONAL REGULATOR"/>
    <property type="match status" value="1"/>
</dbReference>
<comment type="caution">
    <text evidence="6">The sequence shown here is derived from an EMBL/GenBank/DDBJ whole genome shotgun (WGS) entry which is preliminary data.</text>
</comment>
<dbReference type="AlphaFoldDB" id="A0A3N9U6W1"/>
<evidence type="ECO:0000256" key="2">
    <source>
        <dbReference type="ARBA" id="ARBA00023015"/>
    </source>
</evidence>
<evidence type="ECO:0000259" key="5">
    <source>
        <dbReference type="PROSITE" id="PS50931"/>
    </source>
</evidence>
<evidence type="ECO:0000313" key="7">
    <source>
        <dbReference type="Proteomes" id="UP000274033"/>
    </source>
</evidence>
<keyword evidence="7" id="KW-1185">Reference proteome</keyword>
<feature type="domain" description="HTH lysR-type" evidence="5">
    <location>
        <begin position="1"/>
        <end position="57"/>
    </location>
</feature>
<dbReference type="Pfam" id="PF03466">
    <property type="entry name" value="LysR_substrate"/>
    <property type="match status" value="1"/>
</dbReference>
<proteinExistence type="inferred from homology"/>
<dbReference type="InterPro" id="IPR000847">
    <property type="entry name" value="LysR_HTH_N"/>
</dbReference>
<accession>A0A3N9U6W1</accession>
<dbReference type="PROSITE" id="PS50931">
    <property type="entry name" value="HTH_LYSR"/>
    <property type="match status" value="1"/>
</dbReference>
<dbReference type="Gene3D" id="1.10.10.10">
    <property type="entry name" value="Winged helix-like DNA-binding domain superfamily/Winged helix DNA-binding domain"/>
    <property type="match status" value="1"/>
</dbReference>
<dbReference type="InterPro" id="IPR036388">
    <property type="entry name" value="WH-like_DNA-bd_sf"/>
</dbReference>
<keyword evidence="2" id="KW-0805">Transcription regulation</keyword>
<dbReference type="GO" id="GO:0000976">
    <property type="term" value="F:transcription cis-regulatory region binding"/>
    <property type="evidence" value="ECO:0007669"/>
    <property type="project" value="TreeGrafter"/>
</dbReference>
<dbReference type="GO" id="GO:0003700">
    <property type="term" value="F:DNA-binding transcription factor activity"/>
    <property type="evidence" value="ECO:0007669"/>
    <property type="project" value="InterPro"/>
</dbReference>
<dbReference type="RefSeq" id="WP_124766810.1">
    <property type="nucleotide sequence ID" value="NZ_JAFBDY010000029.1"/>
</dbReference>
<dbReference type="PRINTS" id="PR00039">
    <property type="entry name" value="HTHLYSR"/>
</dbReference>
<name>A0A3N9U6W1_9BACI</name>
<protein>
    <submittedName>
        <fullName evidence="6">LysR family transcriptional regulator</fullName>
    </submittedName>
</protein>
<keyword evidence="4" id="KW-0804">Transcription</keyword>